<reference evidence="3" key="1">
    <citation type="submission" date="2022-04" db="EMBL/GenBank/DDBJ databases">
        <title>Carnegiea gigantea Genome sequencing and assembly v2.</title>
        <authorList>
            <person name="Copetti D."/>
            <person name="Sanderson M.J."/>
            <person name="Burquez A."/>
            <person name="Wojciechowski M.F."/>
        </authorList>
    </citation>
    <scope>NUCLEOTIDE SEQUENCE</scope>
    <source>
        <strain evidence="3">SGP5-SGP5p</strain>
        <tissue evidence="3">Aerial part</tissue>
    </source>
</reference>
<evidence type="ECO:0000313" key="4">
    <source>
        <dbReference type="Proteomes" id="UP001153076"/>
    </source>
</evidence>
<dbReference type="PANTHER" id="PTHR31642:SF189">
    <property type="entry name" value="ACYLTRANSFERASE GLAUCE"/>
    <property type="match status" value="1"/>
</dbReference>
<evidence type="ECO:0000313" key="3">
    <source>
        <dbReference type="EMBL" id="KAJ8446796.1"/>
    </source>
</evidence>
<dbReference type="OrthoDB" id="671439at2759"/>
<organism evidence="3 4">
    <name type="scientific">Carnegiea gigantea</name>
    <dbReference type="NCBI Taxonomy" id="171969"/>
    <lineage>
        <taxon>Eukaryota</taxon>
        <taxon>Viridiplantae</taxon>
        <taxon>Streptophyta</taxon>
        <taxon>Embryophyta</taxon>
        <taxon>Tracheophyta</taxon>
        <taxon>Spermatophyta</taxon>
        <taxon>Magnoliopsida</taxon>
        <taxon>eudicotyledons</taxon>
        <taxon>Gunneridae</taxon>
        <taxon>Pentapetalae</taxon>
        <taxon>Caryophyllales</taxon>
        <taxon>Cactineae</taxon>
        <taxon>Cactaceae</taxon>
        <taxon>Cactoideae</taxon>
        <taxon>Echinocereeae</taxon>
        <taxon>Carnegiea</taxon>
    </lineage>
</organism>
<dbReference type="GO" id="GO:0016747">
    <property type="term" value="F:acyltransferase activity, transferring groups other than amino-acyl groups"/>
    <property type="evidence" value="ECO:0007669"/>
    <property type="project" value="TreeGrafter"/>
</dbReference>
<gene>
    <name evidence="3" type="ORF">Cgig2_016106</name>
</gene>
<comment type="similarity">
    <text evidence="1">Belongs to the plant acyltransferase family.</text>
</comment>
<accession>A0A9Q1KQ37</accession>
<dbReference type="PANTHER" id="PTHR31642">
    <property type="entry name" value="TRICHOTHECENE 3-O-ACETYLTRANSFERASE"/>
    <property type="match status" value="1"/>
</dbReference>
<name>A0A9Q1KQ37_9CARY</name>
<feature type="compositionally biased region" description="Polar residues" evidence="2">
    <location>
        <begin position="197"/>
        <end position="209"/>
    </location>
</feature>
<evidence type="ECO:0000256" key="2">
    <source>
        <dbReference type="SAM" id="MobiDB-lite"/>
    </source>
</evidence>
<sequence>MGTLRKECPPLLHDLKVTIEDSTLIFSPQQCERRTMFLSNIDQVLNFDVQIIHFVPENSDTETSRLEIDCNDAGVGFVVASSECILDELRDLVYPNPAFEQLVTKKMNDTLQVDDHPLCIIQATKFKCSGFAIGVQTNHVMCESCDGIGANHFLQNLFALALAVVPCSERESRAARSQPRVTFTHPQLLKLEDTPTSDDQNGGNPSEENLNVFDVVNTPQDLDSNILSLSSKHISNLKAMAKEGLHSGKGKIRSFNVVAAHEGNNSERLSTLLFAVEIGAKLNPSLPASYTGNAVLAACTTDKCKMLEEAPLGKLVDLILEGAARITQISMLGQSSIGDMMLLFPDIDEVNDGVNVPVALPHNEMDKFQTLFNKYLHN</sequence>
<keyword evidence="4" id="KW-1185">Reference proteome</keyword>
<dbReference type="Proteomes" id="UP001153076">
    <property type="component" value="Unassembled WGS sequence"/>
</dbReference>
<proteinExistence type="inferred from homology"/>
<dbReference type="InterPro" id="IPR050317">
    <property type="entry name" value="Plant_Fungal_Acyltransferase"/>
</dbReference>
<dbReference type="Gene3D" id="3.30.559.10">
    <property type="entry name" value="Chloramphenicol acetyltransferase-like domain"/>
    <property type="match status" value="2"/>
</dbReference>
<dbReference type="EMBL" id="JAKOGI010000048">
    <property type="protein sequence ID" value="KAJ8446796.1"/>
    <property type="molecule type" value="Genomic_DNA"/>
</dbReference>
<evidence type="ECO:0000256" key="1">
    <source>
        <dbReference type="ARBA" id="ARBA00009861"/>
    </source>
</evidence>
<feature type="region of interest" description="Disordered" evidence="2">
    <location>
        <begin position="175"/>
        <end position="210"/>
    </location>
</feature>
<protein>
    <submittedName>
        <fullName evidence="3">Uncharacterized protein</fullName>
    </submittedName>
</protein>
<dbReference type="InterPro" id="IPR023213">
    <property type="entry name" value="CAT-like_dom_sf"/>
</dbReference>
<comment type="caution">
    <text evidence="3">The sequence shown here is derived from an EMBL/GenBank/DDBJ whole genome shotgun (WGS) entry which is preliminary data.</text>
</comment>
<dbReference type="AlphaFoldDB" id="A0A9Q1KQ37"/>
<dbReference type="Pfam" id="PF02458">
    <property type="entry name" value="Transferase"/>
    <property type="match status" value="1"/>
</dbReference>